<evidence type="ECO:0000256" key="1">
    <source>
        <dbReference type="SAM" id="Coils"/>
    </source>
</evidence>
<keyword evidence="1" id="KW-0175">Coiled coil</keyword>
<organism evidence="3 4">
    <name type="scientific">Nocardia uniformis</name>
    <dbReference type="NCBI Taxonomy" id="53432"/>
    <lineage>
        <taxon>Bacteria</taxon>
        <taxon>Bacillati</taxon>
        <taxon>Actinomycetota</taxon>
        <taxon>Actinomycetes</taxon>
        <taxon>Mycobacteriales</taxon>
        <taxon>Nocardiaceae</taxon>
        <taxon>Nocardia</taxon>
    </lineage>
</organism>
<name>A0A849C0S0_9NOCA</name>
<keyword evidence="4" id="KW-1185">Reference proteome</keyword>
<dbReference type="Proteomes" id="UP000586827">
    <property type="component" value="Unassembled WGS sequence"/>
</dbReference>
<comment type="caution">
    <text evidence="3">The sequence shown here is derived from an EMBL/GenBank/DDBJ whole genome shotgun (WGS) entry which is preliminary data.</text>
</comment>
<gene>
    <name evidence="3" type="ORF">HLB23_21135</name>
</gene>
<dbReference type="AlphaFoldDB" id="A0A849C0S0"/>
<feature type="coiled-coil region" evidence="1">
    <location>
        <begin position="138"/>
        <end position="172"/>
    </location>
</feature>
<evidence type="ECO:0000313" key="3">
    <source>
        <dbReference type="EMBL" id="NNH72332.1"/>
    </source>
</evidence>
<sequence length="500" mass="54990">MSGWNLTRAHVTAWRTSQLASLATTLTTGNSTFSHQVDRLPKHLADVGTAWVGRAHDAAYDRVIEDHRQARKIWEETNDLVTVLGEAADRLYWERDNLLRKVADAEAPDAAGAGTAMKVEDNWSITFTIADTVPADQHADLRRAAQDHQNLIAKALTELRNAAHQVDRLIREAAWQIRWAGNHFGDGIDAPTINGTADPGDAVYQRQPDLGPDGYSEERTQAAAVAFKELFGRPPTTPTDWQTAHVLNPHSYTPKFQGVAPAIQVVKIEPVRGQGVVRAAQYIEQRDVTSWPPPRRDLGDNRTADPQFDPEHAKVTTYIDYENGIVVMRQNPSVRQNADGSAGEVQVSAPVGEVWQTDSGSVRIKYDAGNPFAPDWTADPPLDTKFDDHPVTVNGDLVFIPSESGVEVHGVRTDYPSLEVYQDDPQGNTRTVVTDPAVTGRSWGPSVNLPLHHEIGLGELAFRPFHEWNNTYDVPGPAKQSTPFGPTANPPRVPLPEGTI</sequence>
<evidence type="ECO:0000256" key="2">
    <source>
        <dbReference type="SAM" id="MobiDB-lite"/>
    </source>
</evidence>
<proteinExistence type="predicted"/>
<reference evidence="3 4" key="1">
    <citation type="submission" date="2020-05" db="EMBL/GenBank/DDBJ databases">
        <title>MicrobeNet Type strains.</title>
        <authorList>
            <person name="Nicholson A.C."/>
        </authorList>
    </citation>
    <scope>NUCLEOTIDE SEQUENCE [LARGE SCALE GENOMIC DNA]</scope>
    <source>
        <strain evidence="3 4">JCM 3224</strain>
    </source>
</reference>
<protein>
    <submittedName>
        <fullName evidence="3">Uncharacterized protein</fullName>
    </submittedName>
</protein>
<accession>A0A849C0S0</accession>
<feature type="compositionally biased region" description="Basic and acidic residues" evidence="2">
    <location>
        <begin position="294"/>
        <end position="308"/>
    </location>
</feature>
<evidence type="ECO:0000313" key="4">
    <source>
        <dbReference type="Proteomes" id="UP000586827"/>
    </source>
</evidence>
<feature type="region of interest" description="Disordered" evidence="2">
    <location>
        <begin position="473"/>
        <end position="500"/>
    </location>
</feature>
<feature type="region of interest" description="Disordered" evidence="2">
    <location>
        <begin position="289"/>
        <end position="308"/>
    </location>
</feature>
<dbReference type="RefSeq" id="WP_067519031.1">
    <property type="nucleotide sequence ID" value="NZ_JABELX010000007.1"/>
</dbReference>
<dbReference type="EMBL" id="JABELX010000007">
    <property type="protein sequence ID" value="NNH72332.1"/>
    <property type="molecule type" value="Genomic_DNA"/>
</dbReference>